<dbReference type="Proteomes" id="UP000001593">
    <property type="component" value="Unassembled WGS sequence"/>
</dbReference>
<dbReference type="HOGENOM" id="CLU_1706362_0_0_1"/>
<evidence type="ECO:0000313" key="3">
    <source>
        <dbReference type="Proteomes" id="UP000001593"/>
    </source>
</evidence>
<dbReference type="AlphaFoldDB" id="A7SZV8"/>
<evidence type="ECO:0000259" key="1">
    <source>
        <dbReference type="Pfam" id="PF03129"/>
    </source>
</evidence>
<reference evidence="2 3" key="1">
    <citation type="journal article" date="2007" name="Science">
        <title>Sea anemone genome reveals ancestral eumetazoan gene repertoire and genomic organization.</title>
        <authorList>
            <person name="Putnam N.H."/>
            <person name="Srivastava M."/>
            <person name="Hellsten U."/>
            <person name="Dirks B."/>
            <person name="Chapman J."/>
            <person name="Salamov A."/>
            <person name="Terry A."/>
            <person name="Shapiro H."/>
            <person name="Lindquist E."/>
            <person name="Kapitonov V.V."/>
            <person name="Jurka J."/>
            <person name="Genikhovich G."/>
            <person name="Grigoriev I.V."/>
            <person name="Lucas S.M."/>
            <person name="Steele R.E."/>
            <person name="Finnerty J.R."/>
            <person name="Technau U."/>
            <person name="Martindale M.Q."/>
            <person name="Rokhsar D.S."/>
        </authorList>
    </citation>
    <scope>NUCLEOTIDE SEQUENCE [LARGE SCALE GENOMIC DNA]</scope>
    <source>
        <strain evidence="3">CH2 X CH6</strain>
    </source>
</reference>
<evidence type="ECO:0000313" key="2">
    <source>
        <dbReference type="EMBL" id="EDO30756.1"/>
    </source>
</evidence>
<dbReference type="EMBL" id="DS469986">
    <property type="protein sequence ID" value="EDO30756.1"/>
    <property type="molecule type" value="Genomic_DNA"/>
</dbReference>
<dbReference type="InterPro" id="IPR004154">
    <property type="entry name" value="Anticodon-bd"/>
</dbReference>
<sequence>MVTSKGSVNGVEISSFSRNISINYTKCDRKNTSNKGTGESYQIVDTQKLIKRFKNLLQTNEIRDVDLKSCFEENFSGHSLALPALDGINVTCEDSATPEGCYGYNDGIGTPYCITIMESTLSNGIIAFRSRDTTLQEYLHISDVLNTVQQHLGM</sequence>
<dbReference type="InParanoid" id="A7SZV8"/>
<gene>
    <name evidence="2" type="ORF">NEMVEDRAFT_v1g220138</name>
</gene>
<dbReference type="InterPro" id="IPR036621">
    <property type="entry name" value="Anticodon-bd_dom_sf"/>
</dbReference>
<protein>
    <recommendedName>
        <fullName evidence="1">Anticodon-binding domain-containing protein</fullName>
    </recommendedName>
</protein>
<dbReference type="SUPFAM" id="SSF52954">
    <property type="entry name" value="Class II aaRS ABD-related"/>
    <property type="match status" value="1"/>
</dbReference>
<feature type="domain" description="Anticodon-binding" evidence="1">
    <location>
        <begin position="87"/>
        <end position="150"/>
    </location>
</feature>
<dbReference type="Pfam" id="PF03129">
    <property type="entry name" value="HGTP_anticodon"/>
    <property type="match status" value="1"/>
</dbReference>
<name>A7SZV8_NEMVE</name>
<organism evidence="2 3">
    <name type="scientific">Nematostella vectensis</name>
    <name type="common">Starlet sea anemone</name>
    <dbReference type="NCBI Taxonomy" id="45351"/>
    <lineage>
        <taxon>Eukaryota</taxon>
        <taxon>Metazoa</taxon>
        <taxon>Cnidaria</taxon>
        <taxon>Anthozoa</taxon>
        <taxon>Hexacorallia</taxon>
        <taxon>Actiniaria</taxon>
        <taxon>Edwardsiidae</taxon>
        <taxon>Nematostella</taxon>
    </lineage>
</organism>
<keyword evidence="3" id="KW-1185">Reference proteome</keyword>
<dbReference type="Gene3D" id="3.40.50.800">
    <property type="entry name" value="Anticodon-binding domain"/>
    <property type="match status" value="1"/>
</dbReference>
<proteinExistence type="predicted"/>
<dbReference type="STRING" id="45351.A7SZV8"/>
<accession>A7SZV8</accession>